<gene>
    <name evidence="9" type="primary">106666331</name>
</gene>
<reference evidence="9" key="1">
    <citation type="submission" date="2022-01" db="UniProtKB">
        <authorList>
            <consortium name="EnsemblMetazoa"/>
        </authorList>
    </citation>
    <scope>IDENTIFICATION</scope>
</reference>
<evidence type="ECO:0000256" key="2">
    <source>
        <dbReference type="ARBA" id="ARBA00009560"/>
    </source>
</evidence>
<feature type="domain" description="DNA polymerase alpha/delta/epsilon subunit B" evidence="7">
    <location>
        <begin position="279"/>
        <end position="479"/>
    </location>
</feature>
<dbReference type="GO" id="GO:0003677">
    <property type="term" value="F:DNA binding"/>
    <property type="evidence" value="ECO:0007669"/>
    <property type="project" value="UniProtKB-UniRule"/>
</dbReference>
<comment type="similarity">
    <text evidence="2 6">Belongs to the DNA polymerase epsilon subunit B family.</text>
</comment>
<keyword evidence="5 6" id="KW-0539">Nucleus</keyword>
<evidence type="ECO:0000256" key="5">
    <source>
        <dbReference type="ARBA" id="ARBA00023242"/>
    </source>
</evidence>
<accession>A0A8I6RLY0</accession>
<dbReference type="PANTHER" id="PTHR12708:SF0">
    <property type="entry name" value="DNA POLYMERASE EPSILON SUBUNIT 2"/>
    <property type="match status" value="1"/>
</dbReference>
<name>A0A8I6RLY0_CIMLE</name>
<dbReference type="GO" id="GO:0042276">
    <property type="term" value="P:error-prone translesion synthesis"/>
    <property type="evidence" value="ECO:0007669"/>
    <property type="project" value="TreeGrafter"/>
</dbReference>
<protein>
    <recommendedName>
        <fullName evidence="6">DNA polymerase epsilon subunit</fullName>
    </recommendedName>
    <alternativeName>
        <fullName evidence="6">DNA polymerase II subunit 2</fullName>
    </alternativeName>
</protein>
<keyword evidence="3 6" id="KW-0235">DNA replication</keyword>
<dbReference type="Pfam" id="PF12213">
    <property type="entry name" value="Dpoe2NT"/>
    <property type="match status" value="1"/>
</dbReference>
<dbReference type="OMA" id="FFCEGCF"/>
<evidence type="ECO:0000313" key="9">
    <source>
        <dbReference type="EnsemblMetazoa" id="XP_014248920.1"/>
    </source>
</evidence>
<evidence type="ECO:0000313" key="10">
    <source>
        <dbReference type="Proteomes" id="UP000494040"/>
    </source>
</evidence>
<feature type="domain" description="DNA polymerase epsilon subunit B N-terminal" evidence="8">
    <location>
        <begin position="5"/>
        <end position="72"/>
    </location>
</feature>
<dbReference type="EnsemblMetazoa" id="XM_014393434.2">
    <property type="protein sequence ID" value="XP_014248920.1"/>
    <property type="gene ID" value="LOC106666331"/>
</dbReference>
<dbReference type="InterPro" id="IPR024639">
    <property type="entry name" value="DNA_pol_e_bsu_N"/>
</dbReference>
<dbReference type="KEGG" id="clec:106666331"/>
<proteinExistence type="inferred from homology"/>
<keyword evidence="10" id="KW-1185">Reference proteome</keyword>
<evidence type="ECO:0000256" key="1">
    <source>
        <dbReference type="ARBA" id="ARBA00004123"/>
    </source>
</evidence>
<evidence type="ECO:0000259" key="8">
    <source>
        <dbReference type="Pfam" id="PF12213"/>
    </source>
</evidence>
<comment type="function">
    <text evidence="6">Participates in DNA repair and in chromosomal DNA replication.</text>
</comment>
<dbReference type="PANTHER" id="PTHR12708">
    <property type="entry name" value="DNA POLYMERASE EPSILON SUBUNIT B"/>
    <property type="match status" value="1"/>
</dbReference>
<organism evidence="9 10">
    <name type="scientific">Cimex lectularius</name>
    <name type="common">Bed bug</name>
    <name type="synonym">Acanthia lectularia</name>
    <dbReference type="NCBI Taxonomy" id="79782"/>
    <lineage>
        <taxon>Eukaryota</taxon>
        <taxon>Metazoa</taxon>
        <taxon>Ecdysozoa</taxon>
        <taxon>Arthropoda</taxon>
        <taxon>Hexapoda</taxon>
        <taxon>Insecta</taxon>
        <taxon>Pterygota</taxon>
        <taxon>Neoptera</taxon>
        <taxon>Paraneoptera</taxon>
        <taxon>Hemiptera</taxon>
        <taxon>Heteroptera</taxon>
        <taxon>Panheteroptera</taxon>
        <taxon>Cimicomorpha</taxon>
        <taxon>Cimicidae</taxon>
        <taxon>Cimex</taxon>
    </lineage>
</organism>
<dbReference type="Pfam" id="PF04042">
    <property type="entry name" value="DNA_pol_E_B"/>
    <property type="match status" value="1"/>
</dbReference>
<dbReference type="OrthoDB" id="10254730at2759"/>
<evidence type="ECO:0000256" key="4">
    <source>
        <dbReference type="ARBA" id="ARBA00023125"/>
    </source>
</evidence>
<dbReference type="Proteomes" id="UP000494040">
    <property type="component" value="Unassembled WGS sequence"/>
</dbReference>
<dbReference type="GO" id="GO:0008622">
    <property type="term" value="C:epsilon DNA polymerase complex"/>
    <property type="evidence" value="ECO:0007669"/>
    <property type="project" value="UniProtKB-UniRule"/>
</dbReference>
<dbReference type="GO" id="GO:0006261">
    <property type="term" value="P:DNA-templated DNA replication"/>
    <property type="evidence" value="ECO:0007669"/>
    <property type="project" value="InterPro"/>
</dbReference>
<sequence length="519" mass="58640">MSADKELRKKIVALFQLNGFTVRGDAADFLTETLSPLSKAEREEWIEKITDHCQKRPLTSSVLEKSQLEKAILDSCKSEADEDEELLSVVSAFDVPKFDYSLERKKFLPSFNGKRELFGLPASKGLLLKDRYTIVYQRTMRNELFHGAANDVSQYKLRPVECLLATTSKLENVVVLGVLTQLKEGRYYIEDPSGFVQVDLSNTTYHDGLFTDSCFVLAEGFYQDDILTVQAMGLPPRENAEVSRVYFGTANYFGGSAFISQRNNERLKALERQRDDSMFVFLSDVWLDQPQVLDKLRTLFIGYNTSPPTVFVLFGNFLSCQKGHNRMTSLKDGFRALGEIISQNVNLVKMSKFIIVPGPTDTFVANILPRPALPEFILENLKAQVPGLISMTNPCRIQYCTQEIVLIREDIVTKLCRNTIHFPVIDDIGLQFAKTIICQAHLVPLSLNVCPVYWEYDAALQLYPTPDVVVVADQHKAFSSIYNNCHVVNPGPFSKGDFSFKVYYPASKEVEDCQIPSES</sequence>
<dbReference type="InterPro" id="IPR016266">
    <property type="entry name" value="POLE2"/>
</dbReference>
<evidence type="ECO:0000259" key="7">
    <source>
        <dbReference type="Pfam" id="PF04042"/>
    </source>
</evidence>
<evidence type="ECO:0000256" key="6">
    <source>
        <dbReference type="PIRNR" id="PIRNR000799"/>
    </source>
</evidence>
<dbReference type="Gene3D" id="1.10.8.60">
    <property type="match status" value="1"/>
</dbReference>
<dbReference type="InterPro" id="IPR007185">
    <property type="entry name" value="DNA_pol_a/d/e_bsu"/>
</dbReference>
<evidence type="ECO:0000256" key="3">
    <source>
        <dbReference type="ARBA" id="ARBA00022705"/>
    </source>
</evidence>
<comment type="subcellular location">
    <subcellularLocation>
        <location evidence="1 6">Nucleus</location>
    </subcellularLocation>
</comment>
<dbReference type="AlphaFoldDB" id="A0A8I6RLY0"/>
<dbReference type="PIRSF" id="PIRSF000799">
    <property type="entry name" value="DNA_pol_eps_2"/>
    <property type="match status" value="1"/>
</dbReference>
<keyword evidence="4 6" id="KW-0238">DNA-binding</keyword>
<dbReference type="Gene3D" id="3.60.21.60">
    <property type="match status" value="1"/>
</dbReference>